<dbReference type="PANTHER" id="PTHR12393:SF6">
    <property type="entry name" value="SPHINGOMYELIN PHOSPHODIESTERASE 2"/>
    <property type="match status" value="1"/>
</dbReference>
<accession>A0A150GP88</accession>
<sequence length="159" mass="16708">MAAFEIGEEAIARGNSALALPNVWIPELVERFASFLHPNVVICTLRCVDKATAKQFGGRPEFATVRLSQAVPPHAFAARWASPGAMRDLTLARRKEVLCLTAASGVVANLEVAIDAAGMLLDAYQLTALLHAAAAAGHAGAVRHLAETERKLALSSGGL</sequence>
<evidence type="ECO:0000313" key="1">
    <source>
        <dbReference type="EMBL" id="KXZ51140.1"/>
    </source>
</evidence>
<dbReference type="GO" id="GO:0071944">
    <property type="term" value="C:cell periphery"/>
    <property type="evidence" value="ECO:0007669"/>
    <property type="project" value="TreeGrafter"/>
</dbReference>
<dbReference type="PANTHER" id="PTHR12393">
    <property type="entry name" value="SPHINGOMYELIN PHOSPHODIESTERASE RELATED"/>
    <property type="match status" value="1"/>
</dbReference>
<gene>
    <name evidence="1" type="ORF">GPECTOR_13g627</name>
</gene>
<proteinExistence type="predicted"/>
<dbReference type="GO" id="GO:0005783">
    <property type="term" value="C:endoplasmic reticulum"/>
    <property type="evidence" value="ECO:0007669"/>
    <property type="project" value="TreeGrafter"/>
</dbReference>
<dbReference type="GO" id="GO:0046513">
    <property type="term" value="P:ceramide biosynthetic process"/>
    <property type="evidence" value="ECO:0007669"/>
    <property type="project" value="TreeGrafter"/>
</dbReference>
<name>A0A150GP88_GONPE</name>
<dbReference type="GO" id="GO:0004620">
    <property type="term" value="F:phospholipase activity"/>
    <property type="evidence" value="ECO:0007669"/>
    <property type="project" value="TreeGrafter"/>
</dbReference>
<evidence type="ECO:0000313" key="2">
    <source>
        <dbReference type="Proteomes" id="UP000075714"/>
    </source>
</evidence>
<reference evidence="2" key="1">
    <citation type="journal article" date="2016" name="Nat. Commun.">
        <title>The Gonium pectorale genome demonstrates co-option of cell cycle regulation during the evolution of multicellularity.</title>
        <authorList>
            <person name="Hanschen E.R."/>
            <person name="Marriage T.N."/>
            <person name="Ferris P.J."/>
            <person name="Hamaji T."/>
            <person name="Toyoda A."/>
            <person name="Fujiyama A."/>
            <person name="Neme R."/>
            <person name="Noguchi H."/>
            <person name="Minakuchi Y."/>
            <person name="Suzuki M."/>
            <person name="Kawai-Toyooka H."/>
            <person name="Smith D.R."/>
            <person name="Sparks H."/>
            <person name="Anderson J."/>
            <person name="Bakaric R."/>
            <person name="Luria V."/>
            <person name="Karger A."/>
            <person name="Kirschner M.W."/>
            <person name="Durand P.M."/>
            <person name="Michod R.E."/>
            <person name="Nozaki H."/>
            <person name="Olson B.J."/>
        </authorList>
    </citation>
    <scope>NUCLEOTIDE SEQUENCE [LARGE SCALE GENOMIC DNA]</scope>
    <source>
        <strain evidence="2">NIES-2863</strain>
    </source>
</reference>
<keyword evidence="2" id="KW-1185">Reference proteome</keyword>
<comment type="caution">
    <text evidence="1">The sequence shown here is derived from an EMBL/GenBank/DDBJ whole genome shotgun (WGS) entry which is preliminary data.</text>
</comment>
<protein>
    <submittedName>
        <fullName evidence="1">Uncharacterized protein</fullName>
    </submittedName>
</protein>
<dbReference type="AlphaFoldDB" id="A0A150GP88"/>
<dbReference type="GO" id="GO:0030149">
    <property type="term" value="P:sphingolipid catabolic process"/>
    <property type="evidence" value="ECO:0007669"/>
    <property type="project" value="TreeGrafter"/>
</dbReference>
<organism evidence="1 2">
    <name type="scientific">Gonium pectorale</name>
    <name type="common">Green alga</name>
    <dbReference type="NCBI Taxonomy" id="33097"/>
    <lineage>
        <taxon>Eukaryota</taxon>
        <taxon>Viridiplantae</taxon>
        <taxon>Chlorophyta</taxon>
        <taxon>core chlorophytes</taxon>
        <taxon>Chlorophyceae</taxon>
        <taxon>CS clade</taxon>
        <taxon>Chlamydomonadales</taxon>
        <taxon>Volvocaceae</taxon>
        <taxon>Gonium</taxon>
    </lineage>
</organism>
<dbReference type="OrthoDB" id="547727at2759"/>
<dbReference type="GO" id="GO:0016020">
    <property type="term" value="C:membrane"/>
    <property type="evidence" value="ECO:0007669"/>
    <property type="project" value="TreeGrafter"/>
</dbReference>
<dbReference type="EMBL" id="LSYV01000014">
    <property type="protein sequence ID" value="KXZ51140.1"/>
    <property type="molecule type" value="Genomic_DNA"/>
</dbReference>
<dbReference type="Proteomes" id="UP000075714">
    <property type="component" value="Unassembled WGS sequence"/>
</dbReference>